<dbReference type="PANTHER" id="PTHR48182">
    <property type="entry name" value="PROTEIN SERAC1"/>
    <property type="match status" value="1"/>
</dbReference>
<keyword evidence="6" id="KW-0496">Mitochondrion</keyword>
<gene>
    <name evidence="10" type="ORF">QBC38DRAFT_530261</name>
</gene>
<feature type="domain" description="DUF676" evidence="9">
    <location>
        <begin position="50"/>
        <end position="179"/>
    </location>
</feature>
<dbReference type="SUPFAM" id="SSF53474">
    <property type="entry name" value="alpha/beta-Hydrolases"/>
    <property type="match status" value="1"/>
</dbReference>
<evidence type="ECO:0000256" key="4">
    <source>
        <dbReference type="ARBA" id="ARBA00007920"/>
    </source>
</evidence>
<dbReference type="Pfam" id="PF05057">
    <property type="entry name" value="DUF676"/>
    <property type="match status" value="1"/>
</dbReference>
<dbReference type="GO" id="GO:0005739">
    <property type="term" value="C:mitochondrion"/>
    <property type="evidence" value="ECO:0007669"/>
    <property type="project" value="UniProtKB-SubCell"/>
</dbReference>
<keyword evidence="11" id="KW-1185">Reference proteome</keyword>
<dbReference type="GO" id="GO:0016020">
    <property type="term" value="C:membrane"/>
    <property type="evidence" value="ECO:0007669"/>
    <property type="project" value="UniProtKB-SubCell"/>
</dbReference>
<feature type="signal peptide" evidence="8">
    <location>
        <begin position="1"/>
        <end position="22"/>
    </location>
</feature>
<name>A0AAN7GZK1_9PEZI</name>
<dbReference type="PANTHER" id="PTHR48182:SF2">
    <property type="entry name" value="PROTEIN SERAC1"/>
    <property type="match status" value="1"/>
</dbReference>
<evidence type="ECO:0000256" key="8">
    <source>
        <dbReference type="SAM" id="SignalP"/>
    </source>
</evidence>
<dbReference type="InterPro" id="IPR052374">
    <property type="entry name" value="SERAC1"/>
</dbReference>
<evidence type="ECO:0000256" key="3">
    <source>
        <dbReference type="ARBA" id="ARBA00004370"/>
    </source>
</evidence>
<dbReference type="GO" id="GO:0005783">
    <property type="term" value="C:endoplasmic reticulum"/>
    <property type="evidence" value="ECO:0007669"/>
    <property type="project" value="UniProtKB-SubCell"/>
</dbReference>
<reference evidence="10" key="2">
    <citation type="submission" date="2023-05" db="EMBL/GenBank/DDBJ databases">
        <authorList>
            <consortium name="Lawrence Berkeley National Laboratory"/>
            <person name="Steindorff A."/>
            <person name="Hensen N."/>
            <person name="Bonometti L."/>
            <person name="Westerberg I."/>
            <person name="Brannstrom I.O."/>
            <person name="Guillou S."/>
            <person name="Cros-Aarteil S."/>
            <person name="Calhoun S."/>
            <person name="Haridas S."/>
            <person name="Kuo A."/>
            <person name="Mondo S."/>
            <person name="Pangilinan J."/>
            <person name="Riley R."/>
            <person name="Labutti K."/>
            <person name="Andreopoulos B."/>
            <person name="Lipzen A."/>
            <person name="Chen C."/>
            <person name="Yanf M."/>
            <person name="Daum C."/>
            <person name="Ng V."/>
            <person name="Clum A."/>
            <person name="Ohm R."/>
            <person name="Martin F."/>
            <person name="Silar P."/>
            <person name="Natvig D."/>
            <person name="Lalanne C."/>
            <person name="Gautier V."/>
            <person name="Ament-Velasquez S.L."/>
            <person name="Kruys A."/>
            <person name="Hutchinson M.I."/>
            <person name="Powell A.J."/>
            <person name="Barry K."/>
            <person name="Miller A.N."/>
            <person name="Grigoriev I.V."/>
            <person name="Debuchy R."/>
            <person name="Gladieux P."/>
            <person name="Thoren M.H."/>
            <person name="Johannesson H."/>
        </authorList>
    </citation>
    <scope>NUCLEOTIDE SEQUENCE</scope>
    <source>
        <strain evidence="10">CBS 990.96</strain>
    </source>
</reference>
<comment type="subcellular location">
    <subcellularLocation>
        <location evidence="2">Endoplasmic reticulum</location>
    </subcellularLocation>
    <subcellularLocation>
        <location evidence="3">Membrane</location>
    </subcellularLocation>
    <subcellularLocation>
        <location evidence="1">Mitochondrion</location>
    </subcellularLocation>
</comment>
<evidence type="ECO:0000313" key="10">
    <source>
        <dbReference type="EMBL" id="KAK4225755.1"/>
    </source>
</evidence>
<dbReference type="AlphaFoldDB" id="A0AAN7GZK1"/>
<feature type="chain" id="PRO_5042821006" evidence="8">
    <location>
        <begin position="23"/>
        <end position="481"/>
    </location>
</feature>
<protein>
    <submittedName>
        <fullName evidence="10">Protein SERAC1</fullName>
    </submittedName>
</protein>
<dbReference type="InterPro" id="IPR029058">
    <property type="entry name" value="AB_hydrolase_fold"/>
</dbReference>
<reference evidence="10" key="1">
    <citation type="journal article" date="2023" name="Mol. Phylogenet. Evol.">
        <title>Genome-scale phylogeny and comparative genomics of the fungal order Sordariales.</title>
        <authorList>
            <person name="Hensen N."/>
            <person name="Bonometti L."/>
            <person name="Westerberg I."/>
            <person name="Brannstrom I.O."/>
            <person name="Guillou S."/>
            <person name="Cros-Aarteil S."/>
            <person name="Calhoun S."/>
            <person name="Haridas S."/>
            <person name="Kuo A."/>
            <person name="Mondo S."/>
            <person name="Pangilinan J."/>
            <person name="Riley R."/>
            <person name="LaButti K."/>
            <person name="Andreopoulos B."/>
            <person name="Lipzen A."/>
            <person name="Chen C."/>
            <person name="Yan M."/>
            <person name="Daum C."/>
            <person name="Ng V."/>
            <person name="Clum A."/>
            <person name="Steindorff A."/>
            <person name="Ohm R.A."/>
            <person name="Martin F."/>
            <person name="Silar P."/>
            <person name="Natvig D.O."/>
            <person name="Lalanne C."/>
            <person name="Gautier V."/>
            <person name="Ament-Velasquez S.L."/>
            <person name="Kruys A."/>
            <person name="Hutchinson M.I."/>
            <person name="Powell A.J."/>
            <person name="Barry K."/>
            <person name="Miller A.N."/>
            <person name="Grigoriev I.V."/>
            <person name="Debuchy R."/>
            <person name="Gladieux P."/>
            <person name="Hiltunen Thoren M."/>
            <person name="Johannesson H."/>
        </authorList>
    </citation>
    <scope>NUCLEOTIDE SEQUENCE</scope>
    <source>
        <strain evidence="10">CBS 990.96</strain>
    </source>
</reference>
<evidence type="ECO:0000313" key="11">
    <source>
        <dbReference type="Proteomes" id="UP001301958"/>
    </source>
</evidence>
<dbReference type="InterPro" id="IPR027417">
    <property type="entry name" value="P-loop_NTPase"/>
</dbReference>
<evidence type="ECO:0000256" key="5">
    <source>
        <dbReference type="ARBA" id="ARBA00022824"/>
    </source>
</evidence>
<evidence type="ECO:0000256" key="2">
    <source>
        <dbReference type="ARBA" id="ARBA00004240"/>
    </source>
</evidence>
<keyword evidence="5" id="KW-0256">Endoplasmic reticulum</keyword>
<dbReference type="EMBL" id="MU865360">
    <property type="protein sequence ID" value="KAK4225755.1"/>
    <property type="molecule type" value="Genomic_DNA"/>
</dbReference>
<accession>A0AAN7GZK1</accession>
<evidence type="ECO:0000256" key="1">
    <source>
        <dbReference type="ARBA" id="ARBA00004173"/>
    </source>
</evidence>
<comment type="similarity">
    <text evidence="4">Belongs to the putative lipase ROG1 family.</text>
</comment>
<dbReference type="Gene3D" id="3.40.50.300">
    <property type="entry name" value="P-loop containing nucleotide triphosphate hydrolases"/>
    <property type="match status" value="1"/>
</dbReference>
<comment type="caution">
    <text evidence="10">The sequence shown here is derived from an EMBL/GenBank/DDBJ whole genome shotgun (WGS) entry which is preliminary data.</text>
</comment>
<dbReference type="Proteomes" id="UP001301958">
    <property type="component" value="Unassembled WGS sequence"/>
</dbReference>
<keyword evidence="7" id="KW-0472">Membrane</keyword>
<proteinExistence type="inferred from homology"/>
<dbReference type="Gene3D" id="3.40.50.1820">
    <property type="entry name" value="alpha/beta hydrolase"/>
    <property type="match status" value="1"/>
</dbReference>
<keyword evidence="8" id="KW-0732">Signal</keyword>
<dbReference type="InterPro" id="IPR007751">
    <property type="entry name" value="DUF676_lipase-like"/>
</dbReference>
<dbReference type="SUPFAM" id="SSF52540">
    <property type="entry name" value="P-loop containing nucleoside triphosphate hydrolases"/>
    <property type="match status" value="1"/>
</dbReference>
<evidence type="ECO:0000259" key="9">
    <source>
        <dbReference type="Pfam" id="PF05057"/>
    </source>
</evidence>
<evidence type="ECO:0000256" key="6">
    <source>
        <dbReference type="ARBA" id="ARBA00023128"/>
    </source>
</evidence>
<sequence>MTSLSIPFVGIISLVIDTLVAAQPSLPTVEEYERTGLHLLRDCKNHTVDIVAVHGLDGHWRHSWTAENGVFWLQDLLPDDLPTARIFSFGHDSRSRGTDKPLTFDISEIGKDLVADLVFRRQATETDEKTPIIFIGHSLGELVIKSALVYSFMAVPGYLEHLRSILTSTSAVFYLGTPHQGGEGVDLLEVVTRVFSFFSYTNPKLLNLIKPKSEWLDELQARYNSISANIHTVFFYEKMETSIPMGRKLGAVNSESVALAADHVKMAKYREKNDPNFRKISDRLLFWASRASEQVSSRWDSWSSDKAAVDIGGSAQNKKHHTAPAEFQVGLFLNRDRNIHFSGRQETLATLDCFLHPESPNGPAAAVLFGIGGIGKTEITLEYAYRYRSRFSIFWIDGSTKETAADSIETCLKTISRHYDLNGLGTSNMGRIISLALSKRDGAAGGEYRNTIRIIFHMWLSLDDNRSWLLIINIDDLEQYN</sequence>
<evidence type="ECO:0000256" key="7">
    <source>
        <dbReference type="ARBA" id="ARBA00023136"/>
    </source>
</evidence>
<organism evidence="10 11">
    <name type="scientific">Podospora fimiseda</name>
    <dbReference type="NCBI Taxonomy" id="252190"/>
    <lineage>
        <taxon>Eukaryota</taxon>
        <taxon>Fungi</taxon>
        <taxon>Dikarya</taxon>
        <taxon>Ascomycota</taxon>
        <taxon>Pezizomycotina</taxon>
        <taxon>Sordariomycetes</taxon>
        <taxon>Sordariomycetidae</taxon>
        <taxon>Sordariales</taxon>
        <taxon>Podosporaceae</taxon>
        <taxon>Podospora</taxon>
    </lineage>
</organism>